<feature type="region of interest" description="Disordered" evidence="1">
    <location>
        <begin position="112"/>
        <end position="138"/>
    </location>
</feature>
<dbReference type="EMBL" id="FPBO01000018">
    <property type="protein sequence ID" value="SFU99141.1"/>
    <property type="molecule type" value="Genomic_DNA"/>
</dbReference>
<dbReference type="RefSeq" id="WP_177307335.1">
    <property type="nucleotide sequence ID" value="NZ_FPBO01000018.1"/>
</dbReference>
<sequence length="138" mass="15548">MKTTFLAAAAAAMLGLAGAAIAAPDEAQRQAIQRAMAAKDKLREAEAAKGAERAKLMGEHMRMMKEVMDGMRAMEPRPGTTVQEREEWMREHQQLMRQMMDQMMAEHHMMMKGHADGKKPHDAEKRDGQQKDGPEHKH</sequence>
<keyword evidence="2" id="KW-0732">Signal</keyword>
<dbReference type="AlphaFoldDB" id="A0A1I7KNZ5"/>
<gene>
    <name evidence="3" type="ORF">SAMN05216552_101877</name>
</gene>
<organism evidence="3 4">
    <name type="scientific">Pseudoduganella namucuonensis</name>
    <dbReference type="NCBI Taxonomy" id="1035707"/>
    <lineage>
        <taxon>Bacteria</taxon>
        <taxon>Pseudomonadati</taxon>
        <taxon>Pseudomonadota</taxon>
        <taxon>Betaproteobacteria</taxon>
        <taxon>Burkholderiales</taxon>
        <taxon>Oxalobacteraceae</taxon>
        <taxon>Telluria group</taxon>
        <taxon>Pseudoduganella</taxon>
    </lineage>
</organism>
<feature type="chain" id="PRO_5011476915" evidence="2">
    <location>
        <begin position="23"/>
        <end position="138"/>
    </location>
</feature>
<evidence type="ECO:0000256" key="2">
    <source>
        <dbReference type="SAM" id="SignalP"/>
    </source>
</evidence>
<protein>
    <submittedName>
        <fullName evidence="3">Uncharacterized protein</fullName>
    </submittedName>
</protein>
<keyword evidence="4" id="KW-1185">Reference proteome</keyword>
<evidence type="ECO:0000313" key="3">
    <source>
        <dbReference type="EMBL" id="SFU99141.1"/>
    </source>
</evidence>
<reference evidence="4" key="1">
    <citation type="submission" date="2016-10" db="EMBL/GenBank/DDBJ databases">
        <authorList>
            <person name="Varghese N."/>
            <person name="Submissions S."/>
        </authorList>
    </citation>
    <scope>NUCLEOTIDE SEQUENCE [LARGE SCALE GENOMIC DNA]</scope>
    <source>
        <strain evidence="4">CGMCC 1.11014</strain>
    </source>
</reference>
<name>A0A1I7KNZ5_9BURK</name>
<dbReference type="Proteomes" id="UP000199391">
    <property type="component" value="Unassembled WGS sequence"/>
</dbReference>
<dbReference type="STRING" id="1035707.SAMN05216552_101877"/>
<evidence type="ECO:0000313" key="4">
    <source>
        <dbReference type="Proteomes" id="UP000199391"/>
    </source>
</evidence>
<proteinExistence type="predicted"/>
<accession>A0A1I7KNZ5</accession>
<feature type="signal peptide" evidence="2">
    <location>
        <begin position="1"/>
        <end position="22"/>
    </location>
</feature>
<evidence type="ECO:0000256" key="1">
    <source>
        <dbReference type="SAM" id="MobiDB-lite"/>
    </source>
</evidence>